<dbReference type="PANTHER" id="PTHR43433">
    <property type="entry name" value="HYDROLASE, ALPHA/BETA FOLD FAMILY PROTEIN"/>
    <property type="match status" value="1"/>
</dbReference>
<dbReference type="Proteomes" id="UP000295818">
    <property type="component" value="Unassembled WGS sequence"/>
</dbReference>
<accession>A0ABY2BDM2</accession>
<keyword evidence="3" id="KW-1185">Reference proteome</keyword>
<dbReference type="Gene3D" id="3.40.50.1820">
    <property type="entry name" value="alpha/beta hydrolase"/>
    <property type="match status" value="1"/>
</dbReference>
<sequence length="259" mass="27442">MNKVSSKDGTSIAYDTFGSGPGLILIAGAFTDRSYYEPLATALSPDFTVITYDRRGRGDSTDTAPYAVEREIEDLAALREVTGAVYASADSSGVMLLFRAVAAGVPFDKLAVMEPPFRVEGAPPAPDRYLERLQEFIATGNPGGAAELFMVEAVGQPQEMVDGFKGTPMWTALEAMAPTLVYDALQMGDSSLPTDLLSKISAETLAIHSTGSPAWMQSAVATTAATLPSARLAALDGQFHQVSQDVLVDALKDFFRSGS</sequence>
<dbReference type="InterPro" id="IPR029058">
    <property type="entry name" value="AB_hydrolase_fold"/>
</dbReference>
<comment type="caution">
    <text evidence="2">The sequence shown here is derived from an EMBL/GenBank/DDBJ whole genome shotgun (WGS) entry which is preliminary data.</text>
</comment>
<name>A0ABY2BDM2_9ACTN</name>
<dbReference type="SUPFAM" id="SSF53474">
    <property type="entry name" value="alpha/beta-Hydrolases"/>
    <property type="match status" value="1"/>
</dbReference>
<evidence type="ECO:0000313" key="2">
    <source>
        <dbReference type="EMBL" id="TCO17109.1"/>
    </source>
</evidence>
<evidence type="ECO:0000259" key="1">
    <source>
        <dbReference type="Pfam" id="PF12697"/>
    </source>
</evidence>
<reference evidence="2 3" key="1">
    <citation type="journal article" date="2015" name="Stand. Genomic Sci.">
        <title>Genomic Encyclopedia of Bacterial and Archaeal Type Strains, Phase III: the genomes of soil and plant-associated and newly described type strains.</title>
        <authorList>
            <person name="Whitman W.B."/>
            <person name="Woyke T."/>
            <person name="Klenk H.P."/>
            <person name="Zhou Y."/>
            <person name="Lilburn T.G."/>
            <person name="Beck B.J."/>
            <person name="De Vos P."/>
            <person name="Vandamme P."/>
            <person name="Eisen J.A."/>
            <person name="Garrity G."/>
            <person name="Hugenholtz P."/>
            <person name="Kyrpides N.C."/>
        </authorList>
    </citation>
    <scope>NUCLEOTIDE SEQUENCE [LARGE SCALE GENOMIC DNA]</scope>
    <source>
        <strain evidence="2 3">VKM Ac-2538</strain>
    </source>
</reference>
<dbReference type="InterPro" id="IPR000073">
    <property type="entry name" value="AB_hydrolase_1"/>
</dbReference>
<protein>
    <submittedName>
        <fullName evidence="2">Pimeloyl-ACP methyl ester carboxylesterase</fullName>
    </submittedName>
</protein>
<feature type="domain" description="AB hydrolase-1" evidence="1">
    <location>
        <begin position="23"/>
        <end position="232"/>
    </location>
</feature>
<evidence type="ECO:0000313" key="3">
    <source>
        <dbReference type="Proteomes" id="UP000295818"/>
    </source>
</evidence>
<dbReference type="RefSeq" id="WP_158292969.1">
    <property type="nucleotide sequence ID" value="NZ_SLWM01000015.1"/>
</dbReference>
<dbReference type="InterPro" id="IPR050471">
    <property type="entry name" value="AB_hydrolase"/>
</dbReference>
<proteinExistence type="predicted"/>
<dbReference type="PANTHER" id="PTHR43433:SF5">
    <property type="entry name" value="AB HYDROLASE-1 DOMAIN-CONTAINING PROTEIN"/>
    <property type="match status" value="1"/>
</dbReference>
<gene>
    <name evidence="2" type="ORF">EV644_115131</name>
</gene>
<organism evidence="2 3">
    <name type="scientific">Kribbella orskensis</name>
    <dbReference type="NCBI Taxonomy" id="2512216"/>
    <lineage>
        <taxon>Bacteria</taxon>
        <taxon>Bacillati</taxon>
        <taxon>Actinomycetota</taxon>
        <taxon>Actinomycetes</taxon>
        <taxon>Propionibacteriales</taxon>
        <taxon>Kribbellaceae</taxon>
        <taxon>Kribbella</taxon>
    </lineage>
</organism>
<dbReference type="Pfam" id="PF12697">
    <property type="entry name" value="Abhydrolase_6"/>
    <property type="match status" value="1"/>
</dbReference>
<dbReference type="EMBL" id="SLWM01000015">
    <property type="protein sequence ID" value="TCO17109.1"/>
    <property type="molecule type" value="Genomic_DNA"/>
</dbReference>